<keyword evidence="3" id="KW-1185">Reference proteome</keyword>
<dbReference type="EMBL" id="VZPO01000011">
    <property type="protein sequence ID" value="KAB0500523.1"/>
    <property type="molecule type" value="Genomic_DNA"/>
</dbReference>
<name>A0A0J6H487_9PSED</name>
<evidence type="ECO:0000313" key="2">
    <source>
        <dbReference type="EMBL" id="SDT13458.1"/>
    </source>
</evidence>
<dbReference type="AlphaFoldDB" id="A0A0J6H487"/>
<proteinExistence type="predicted"/>
<sequence length="207" mass="24170">MSIFSRIKAFIKQEPKEQIVGYSIPELNSIFTKPLSNIDHPLLDHPQTTSLENIGIPAYYSSLLIDHEDVREFLTLVESNFKYVIEKSFNELPVKQYVNTQKNEHLVFFTSTREFNSATVRLVTNSVDFLAIIAREKFSVPPPWIVFEGYNPSWWSGDMQGAQGYYNENYFTPFFTNLSGAEREIYYARFKATDEWIKSLELMYDVE</sequence>
<accession>A0A0J6H487</accession>
<dbReference type="PATRIC" id="fig|163011.3.peg.157"/>
<evidence type="ECO:0000313" key="4">
    <source>
        <dbReference type="Proteomes" id="UP000434925"/>
    </source>
</evidence>
<dbReference type="RefSeq" id="WP_048397139.1">
    <property type="nucleotide sequence ID" value="NZ_JYLB01000010.1"/>
</dbReference>
<dbReference type="Proteomes" id="UP000182814">
    <property type="component" value="Chromosome I"/>
</dbReference>
<reference evidence="2" key="1">
    <citation type="submission" date="2016-10" db="EMBL/GenBank/DDBJ databases">
        <authorList>
            <person name="de Groot N.N."/>
        </authorList>
    </citation>
    <scope>NUCLEOTIDE SEQUENCE [LARGE SCALE GENOMIC DNA]</scope>
    <source>
        <strain evidence="2">BS3782</strain>
    </source>
</reference>
<evidence type="ECO:0000313" key="1">
    <source>
        <dbReference type="EMBL" id="KAB0500523.1"/>
    </source>
</evidence>
<reference evidence="3" key="2">
    <citation type="submission" date="2016-10" db="EMBL/GenBank/DDBJ databases">
        <authorList>
            <person name="Varghese N."/>
            <person name="Submissions S."/>
        </authorList>
    </citation>
    <scope>NUCLEOTIDE SEQUENCE [LARGE SCALE GENOMIC DNA]</scope>
    <source>
        <strain evidence="3">BS3782</strain>
    </source>
</reference>
<organism evidence="2 3">
    <name type="scientific">Pseudomonas lini</name>
    <dbReference type="NCBI Taxonomy" id="163011"/>
    <lineage>
        <taxon>Bacteria</taxon>
        <taxon>Pseudomonadati</taxon>
        <taxon>Pseudomonadota</taxon>
        <taxon>Gammaproteobacteria</taxon>
        <taxon>Pseudomonadales</taxon>
        <taxon>Pseudomonadaceae</taxon>
        <taxon>Pseudomonas</taxon>
    </lineage>
</organism>
<protein>
    <submittedName>
        <fullName evidence="2">Uncharacterized protein</fullName>
    </submittedName>
</protein>
<dbReference type="Proteomes" id="UP000434925">
    <property type="component" value="Unassembled WGS sequence"/>
</dbReference>
<gene>
    <name evidence="1" type="ORF">F7R14_24700</name>
    <name evidence="2" type="ORF">SAMN04490191_3269</name>
</gene>
<evidence type="ECO:0000313" key="3">
    <source>
        <dbReference type="Proteomes" id="UP000182814"/>
    </source>
</evidence>
<dbReference type="EMBL" id="LT629746">
    <property type="protein sequence ID" value="SDT13458.1"/>
    <property type="molecule type" value="Genomic_DNA"/>
</dbReference>
<reference evidence="1 4" key="3">
    <citation type="submission" date="2019-09" db="EMBL/GenBank/DDBJ databases">
        <title>Draft genome sequences of 48 bacterial type strains from the CCUG.</title>
        <authorList>
            <person name="Tunovic T."/>
            <person name="Pineiro-Iglesias B."/>
            <person name="Unosson C."/>
            <person name="Inganas E."/>
            <person name="Ohlen M."/>
            <person name="Cardew S."/>
            <person name="Jensie-Markopoulos S."/>
            <person name="Salva-Serra F."/>
            <person name="Jaen-Luchoro D."/>
            <person name="Karlsson R."/>
            <person name="Svensson-Stadler L."/>
            <person name="Chun J."/>
            <person name="Moore E."/>
        </authorList>
    </citation>
    <scope>NUCLEOTIDE SEQUENCE [LARGE SCALE GENOMIC DNA]</scope>
    <source>
        <strain evidence="1 4">CCUG 51522</strain>
    </source>
</reference>